<proteinExistence type="predicted"/>
<dbReference type="InterPro" id="IPR001841">
    <property type="entry name" value="Znf_RING"/>
</dbReference>
<evidence type="ECO:0000256" key="3">
    <source>
        <dbReference type="ARBA" id="ARBA00022833"/>
    </source>
</evidence>
<keyword evidence="1" id="KW-0479">Metal-binding</keyword>
<reference evidence="7" key="3">
    <citation type="submission" date="2025-09" db="UniProtKB">
        <authorList>
            <consortium name="Ensembl"/>
        </authorList>
    </citation>
    <scope>IDENTIFICATION</scope>
</reference>
<dbReference type="Proteomes" id="UP000472267">
    <property type="component" value="Chromosome 2"/>
</dbReference>
<sequence length="407" mass="46423">MASAQPEQSRVLQDELTCTVCLDLYRDPHLLPCGHSFCKTCLDRLKRQANRGRLHCPECRDSHRCDTAFQKNFKLANIADDYRVNTTALSSRELLSSSLSAAGVSAVPCDYCLAVATETPGVSTAEEGASAASDSQEASAAASVAPMLAVRSCLKCEVSMCQEHVMPHLELPAFRQHPLIEPLNDFWKRRCPTHDEIFRYYRMDDRKCLCKACITEGRQVGHTVKAPYSATKDLQKFKNYCEQRFIKLGEEIKAKMVLFISRLQEALRFFEAESGLVIQKNISRISEDLTRLREARCSLEALMQENDPFRFIESMSTMQNLKDGTIKTPKLQRFEMNSVPSSGQTFNPEEMEEQDNTEANNVDVDDNNNDDDGRVEEEEEEDEEEEEEEEDEDEEEEEEDEERDTFD</sequence>
<dbReference type="SMART" id="SM00184">
    <property type="entry name" value="RING"/>
    <property type="match status" value="1"/>
</dbReference>
<dbReference type="Gene3D" id="3.30.160.60">
    <property type="entry name" value="Classic Zinc Finger"/>
    <property type="match status" value="1"/>
</dbReference>
<feature type="domain" description="RING-type" evidence="6">
    <location>
        <begin position="18"/>
        <end position="60"/>
    </location>
</feature>
<accession>A0A672GL87</accession>
<keyword evidence="3" id="KW-0862">Zinc</keyword>
<protein>
    <recommendedName>
        <fullName evidence="6">RING-type domain-containing protein</fullName>
    </recommendedName>
</protein>
<evidence type="ECO:0000313" key="7">
    <source>
        <dbReference type="Ensembl" id="ENSSFAP00005017715.1"/>
    </source>
</evidence>
<dbReference type="GO" id="GO:0008270">
    <property type="term" value="F:zinc ion binding"/>
    <property type="evidence" value="ECO:0007669"/>
    <property type="project" value="UniProtKB-KW"/>
</dbReference>
<dbReference type="PANTHER" id="PTHR25465:SF73">
    <property type="entry name" value="E3 UBIQUITIN_ISG15 LIGASE TRIM25 ISOFORM X1"/>
    <property type="match status" value="1"/>
</dbReference>
<dbReference type="InterPro" id="IPR017907">
    <property type="entry name" value="Znf_RING_CS"/>
</dbReference>
<evidence type="ECO:0000256" key="4">
    <source>
        <dbReference type="PROSITE-ProRule" id="PRU00175"/>
    </source>
</evidence>
<dbReference type="InterPro" id="IPR016024">
    <property type="entry name" value="ARM-type_fold"/>
</dbReference>
<dbReference type="Gene3D" id="3.30.40.10">
    <property type="entry name" value="Zinc/RING finger domain, C3HC4 (zinc finger)"/>
    <property type="match status" value="1"/>
</dbReference>
<reference evidence="7" key="1">
    <citation type="submission" date="2019-06" db="EMBL/GenBank/DDBJ databases">
        <authorList>
            <consortium name="Wellcome Sanger Institute Data Sharing"/>
        </authorList>
    </citation>
    <scope>NUCLEOTIDE SEQUENCE [LARGE SCALE GENOMIC DNA]</scope>
</reference>
<dbReference type="SUPFAM" id="SSF57850">
    <property type="entry name" value="RING/U-box"/>
    <property type="match status" value="1"/>
</dbReference>
<keyword evidence="8" id="KW-1185">Reference proteome</keyword>
<dbReference type="Ensembl" id="ENSSFAT00005018398.1">
    <property type="protein sequence ID" value="ENSSFAP00005017715.1"/>
    <property type="gene ID" value="ENSSFAG00005009356.1"/>
</dbReference>
<dbReference type="InParanoid" id="A0A672GL87"/>
<dbReference type="PANTHER" id="PTHR25465">
    <property type="entry name" value="B-BOX DOMAIN CONTAINING"/>
    <property type="match status" value="1"/>
</dbReference>
<evidence type="ECO:0000259" key="6">
    <source>
        <dbReference type="PROSITE" id="PS50089"/>
    </source>
</evidence>
<dbReference type="AlphaFoldDB" id="A0A672GL87"/>
<feature type="compositionally biased region" description="Polar residues" evidence="5">
    <location>
        <begin position="338"/>
        <end position="347"/>
    </location>
</feature>
<dbReference type="PROSITE" id="PS00518">
    <property type="entry name" value="ZF_RING_1"/>
    <property type="match status" value="1"/>
</dbReference>
<evidence type="ECO:0000313" key="8">
    <source>
        <dbReference type="Proteomes" id="UP000472267"/>
    </source>
</evidence>
<dbReference type="PROSITE" id="PS50089">
    <property type="entry name" value="ZF_RING_2"/>
    <property type="match status" value="1"/>
</dbReference>
<evidence type="ECO:0000256" key="5">
    <source>
        <dbReference type="SAM" id="MobiDB-lite"/>
    </source>
</evidence>
<keyword evidence="2 4" id="KW-0863">Zinc-finger</keyword>
<dbReference type="Gene3D" id="4.10.830.40">
    <property type="match status" value="1"/>
</dbReference>
<name>A0A672GL87_SALFA</name>
<feature type="compositionally biased region" description="Acidic residues" evidence="5">
    <location>
        <begin position="363"/>
        <end position="407"/>
    </location>
</feature>
<dbReference type="InterPro" id="IPR013083">
    <property type="entry name" value="Znf_RING/FYVE/PHD"/>
</dbReference>
<evidence type="ECO:0000256" key="2">
    <source>
        <dbReference type="ARBA" id="ARBA00022771"/>
    </source>
</evidence>
<dbReference type="Pfam" id="PF13445">
    <property type="entry name" value="zf-RING_UBOX"/>
    <property type="match status" value="1"/>
</dbReference>
<dbReference type="OMA" id="ECRNSHK"/>
<organism evidence="7 8">
    <name type="scientific">Salarias fasciatus</name>
    <name type="common">Jewelled blenny</name>
    <name type="synonym">Blennius fasciatus</name>
    <dbReference type="NCBI Taxonomy" id="181472"/>
    <lineage>
        <taxon>Eukaryota</taxon>
        <taxon>Metazoa</taxon>
        <taxon>Chordata</taxon>
        <taxon>Craniata</taxon>
        <taxon>Vertebrata</taxon>
        <taxon>Euteleostomi</taxon>
        <taxon>Actinopterygii</taxon>
        <taxon>Neopterygii</taxon>
        <taxon>Teleostei</taxon>
        <taxon>Neoteleostei</taxon>
        <taxon>Acanthomorphata</taxon>
        <taxon>Ovalentaria</taxon>
        <taxon>Blenniimorphae</taxon>
        <taxon>Blenniiformes</taxon>
        <taxon>Blennioidei</taxon>
        <taxon>Blenniidae</taxon>
        <taxon>Salariinae</taxon>
        <taxon>Salarias</taxon>
    </lineage>
</organism>
<dbReference type="InterPro" id="IPR051051">
    <property type="entry name" value="E3_ubiq-ligase_TRIM/RNF"/>
</dbReference>
<dbReference type="SUPFAM" id="SSF48371">
    <property type="entry name" value="ARM repeat"/>
    <property type="match status" value="1"/>
</dbReference>
<evidence type="ECO:0000256" key="1">
    <source>
        <dbReference type="ARBA" id="ARBA00022723"/>
    </source>
</evidence>
<feature type="region of interest" description="Disordered" evidence="5">
    <location>
        <begin position="334"/>
        <end position="407"/>
    </location>
</feature>
<dbReference type="SUPFAM" id="SSF57845">
    <property type="entry name" value="B-box zinc-binding domain"/>
    <property type="match status" value="1"/>
</dbReference>
<reference evidence="7" key="2">
    <citation type="submission" date="2025-08" db="UniProtKB">
        <authorList>
            <consortium name="Ensembl"/>
        </authorList>
    </citation>
    <scope>IDENTIFICATION</scope>
</reference>
<dbReference type="InterPro" id="IPR027370">
    <property type="entry name" value="Znf-RING_euk"/>
</dbReference>